<feature type="compositionally biased region" description="Low complexity" evidence="6">
    <location>
        <begin position="579"/>
        <end position="591"/>
    </location>
</feature>
<evidence type="ECO:0000256" key="1">
    <source>
        <dbReference type="ARBA" id="ARBA00022679"/>
    </source>
</evidence>
<evidence type="ECO:0000313" key="9">
    <source>
        <dbReference type="Proteomes" id="UP000028725"/>
    </source>
</evidence>
<dbReference type="InterPro" id="IPR000719">
    <property type="entry name" value="Prot_kinase_dom"/>
</dbReference>
<dbReference type="Proteomes" id="UP000028725">
    <property type="component" value="Unassembled WGS sequence"/>
</dbReference>
<feature type="domain" description="Protein kinase" evidence="7">
    <location>
        <begin position="21"/>
        <end position="273"/>
    </location>
</feature>
<dbReference type="RefSeq" id="WP_044193259.1">
    <property type="nucleotide sequence ID" value="NZ_JMCB01000012.1"/>
</dbReference>
<name>A0A085WCL3_9BACT</name>
<dbReference type="EMBL" id="JMCB01000012">
    <property type="protein sequence ID" value="KFE65426.1"/>
    <property type="molecule type" value="Genomic_DNA"/>
</dbReference>
<keyword evidence="9" id="KW-1185">Reference proteome</keyword>
<dbReference type="PANTHER" id="PTHR43289:SF6">
    <property type="entry name" value="SERINE_THREONINE-PROTEIN KINASE NEKL-3"/>
    <property type="match status" value="1"/>
</dbReference>
<dbReference type="PROSITE" id="PS50011">
    <property type="entry name" value="PROTEIN_KINASE_DOM"/>
    <property type="match status" value="1"/>
</dbReference>
<evidence type="ECO:0000256" key="5">
    <source>
        <dbReference type="PROSITE-ProRule" id="PRU10141"/>
    </source>
</evidence>
<feature type="compositionally biased region" description="Pro residues" evidence="6">
    <location>
        <begin position="592"/>
        <end position="610"/>
    </location>
</feature>
<sequence>MASLDTTAISRRPAAETIPGYRLENLVGMGGMGEVHKAIQLSLGRIVAVKLLNPELAKDPAFVARFDKEAAALAALSHPNIVSIVDKGRSDTTYFLVMEFVEGPSLREQVRSPLLTPKEALRMMMEICRAVEYAHSRGVIHRDLKPENILFDQQAGGLAKVTDFGLASFLDDANSRYNLTSTHVSMGTLSYMAPEQRVDAKTADKRADIFSLGVILYELLTGEVPLGTFDPPSATKPGIDSRLDAIVGRCLKPDPDERYSTVAEMMADLEPLAPVITSQPPKPLTVIQRVKAGVGRAARFTGRVVATLLVLAAAGELGREWLQTKMKLPPIIAGTALSSDLGPTSVKSIAGRKVKGTERRSMEMGEGADQLYFLVSGRTLDIDGKALVFPALSRDHKSRTGQAVADVDVMEMEGDTALLKADVLTSNPAPTPIEEARNFLLGEPPAPQAALMLVGVPGRFVGLVQEGSGAPLRLEWVLGERRGTMLGQASPEGVVHFEMEVDAEGMLRGFVGTGKDRRPIGEPLILGREWQKQFGELPRAAVGCIDGTCRVEGLSYSVRKASNAPPTAVAEAPVSRPTPVATKPAVKLAPPAKKPPAKAPAPPPKGGKKR</sequence>
<dbReference type="InterPro" id="IPR017441">
    <property type="entry name" value="Protein_kinase_ATP_BS"/>
</dbReference>
<dbReference type="PROSITE" id="PS00107">
    <property type="entry name" value="PROTEIN_KINASE_ATP"/>
    <property type="match status" value="1"/>
</dbReference>
<dbReference type="OrthoDB" id="9801841at2"/>
<reference evidence="8 9" key="1">
    <citation type="submission" date="2014-04" db="EMBL/GenBank/DDBJ databases">
        <title>Genome assembly of Hyalangium minutum DSM 14724.</title>
        <authorList>
            <person name="Sharma G."/>
            <person name="Subramanian S."/>
        </authorList>
    </citation>
    <scope>NUCLEOTIDE SEQUENCE [LARGE SCALE GENOMIC DNA]</scope>
    <source>
        <strain evidence="8 9">DSM 14724</strain>
    </source>
</reference>
<proteinExistence type="predicted"/>
<gene>
    <name evidence="8" type="ORF">DB31_1542</name>
</gene>
<dbReference type="SMART" id="SM00220">
    <property type="entry name" value="S_TKc"/>
    <property type="match status" value="1"/>
</dbReference>
<dbReference type="InterPro" id="IPR011009">
    <property type="entry name" value="Kinase-like_dom_sf"/>
</dbReference>
<dbReference type="PROSITE" id="PS00108">
    <property type="entry name" value="PROTEIN_KINASE_ST"/>
    <property type="match status" value="1"/>
</dbReference>
<keyword evidence="3 8" id="KW-0418">Kinase</keyword>
<feature type="region of interest" description="Disordered" evidence="6">
    <location>
        <begin position="561"/>
        <end position="610"/>
    </location>
</feature>
<evidence type="ECO:0000259" key="7">
    <source>
        <dbReference type="PROSITE" id="PS50011"/>
    </source>
</evidence>
<dbReference type="GO" id="GO:0005524">
    <property type="term" value="F:ATP binding"/>
    <property type="evidence" value="ECO:0007669"/>
    <property type="project" value="UniProtKB-UniRule"/>
</dbReference>
<dbReference type="STRING" id="394096.DB31_1542"/>
<protein>
    <submittedName>
        <fullName evidence="8">Serine/threonine protein kinase PrkC, regulator of stationary phase</fullName>
    </submittedName>
</protein>
<dbReference type="InterPro" id="IPR008271">
    <property type="entry name" value="Ser/Thr_kinase_AS"/>
</dbReference>
<dbReference type="PANTHER" id="PTHR43289">
    <property type="entry name" value="MITOGEN-ACTIVATED PROTEIN KINASE KINASE KINASE 20-RELATED"/>
    <property type="match status" value="1"/>
</dbReference>
<evidence type="ECO:0000256" key="2">
    <source>
        <dbReference type="ARBA" id="ARBA00022741"/>
    </source>
</evidence>
<evidence type="ECO:0000256" key="4">
    <source>
        <dbReference type="ARBA" id="ARBA00022840"/>
    </source>
</evidence>
<organism evidence="8 9">
    <name type="scientific">Hyalangium minutum</name>
    <dbReference type="NCBI Taxonomy" id="394096"/>
    <lineage>
        <taxon>Bacteria</taxon>
        <taxon>Pseudomonadati</taxon>
        <taxon>Myxococcota</taxon>
        <taxon>Myxococcia</taxon>
        <taxon>Myxococcales</taxon>
        <taxon>Cystobacterineae</taxon>
        <taxon>Archangiaceae</taxon>
        <taxon>Hyalangium</taxon>
    </lineage>
</organism>
<feature type="binding site" evidence="5">
    <location>
        <position position="50"/>
    </location>
    <ligand>
        <name>ATP</name>
        <dbReference type="ChEBI" id="CHEBI:30616"/>
    </ligand>
</feature>
<dbReference type="Pfam" id="PF00069">
    <property type="entry name" value="Pkinase"/>
    <property type="match status" value="1"/>
</dbReference>
<dbReference type="CDD" id="cd14014">
    <property type="entry name" value="STKc_PknB_like"/>
    <property type="match status" value="1"/>
</dbReference>
<dbReference type="GO" id="GO:0004674">
    <property type="term" value="F:protein serine/threonine kinase activity"/>
    <property type="evidence" value="ECO:0007669"/>
    <property type="project" value="UniProtKB-KW"/>
</dbReference>
<comment type="caution">
    <text evidence="8">The sequence shown here is derived from an EMBL/GenBank/DDBJ whole genome shotgun (WGS) entry which is preliminary data.</text>
</comment>
<keyword evidence="4 5" id="KW-0067">ATP-binding</keyword>
<evidence type="ECO:0000256" key="3">
    <source>
        <dbReference type="ARBA" id="ARBA00022777"/>
    </source>
</evidence>
<keyword evidence="1" id="KW-0808">Transferase</keyword>
<accession>A0A085WCL3</accession>
<dbReference type="SUPFAM" id="SSF56112">
    <property type="entry name" value="Protein kinase-like (PK-like)"/>
    <property type="match status" value="1"/>
</dbReference>
<dbReference type="AlphaFoldDB" id="A0A085WCL3"/>
<evidence type="ECO:0000313" key="8">
    <source>
        <dbReference type="EMBL" id="KFE65426.1"/>
    </source>
</evidence>
<dbReference type="Gene3D" id="3.30.200.20">
    <property type="entry name" value="Phosphorylase Kinase, domain 1"/>
    <property type="match status" value="1"/>
</dbReference>
<dbReference type="Gene3D" id="1.10.510.10">
    <property type="entry name" value="Transferase(Phosphotransferase) domain 1"/>
    <property type="match status" value="1"/>
</dbReference>
<evidence type="ECO:0000256" key="6">
    <source>
        <dbReference type="SAM" id="MobiDB-lite"/>
    </source>
</evidence>
<keyword evidence="2 5" id="KW-0547">Nucleotide-binding</keyword>
<keyword evidence="8" id="KW-0723">Serine/threonine-protein kinase</keyword>